<reference evidence="1 2" key="1">
    <citation type="submission" date="2015-03" db="EMBL/GenBank/DDBJ databases">
        <authorList>
            <person name="Regsiter A."/>
            <person name="william w."/>
        </authorList>
    </citation>
    <scope>NUCLEOTIDE SEQUENCE [LARGE SCALE GENOMIC DNA]</scope>
    <source>
        <strain evidence="1 2">CB1</strain>
    </source>
</reference>
<gene>
    <name evidence="1" type="ORF">THICB1_200040</name>
</gene>
<organism evidence="1 2">
    <name type="scientific">Thiomonas arsenitoxydans (strain DSM 22701 / CIP 110005 / 3As)</name>
    <dbReference type="NCBI Taxonomy" id="426114"/>
    <lineage>
        <taxon>Bacteria</taxon>
        <taxon>Pseudomonadati</taxon>
        <taxon>Pseudomonadota</taxon>
        <taxon>Betaproteobacteria</taxon>
        <taxon>Burkholderiales</taxon>
        <taxon>Thiomonas</taxon>
    </lineage>
</organism>
<comment type="caution">
    <text evidence="1">The sequence shown here is derived from an EMBL/GenBank/DDBJ whole genome shotgun (WGS) entry which is preliminary data.</text>
</comment>
<proteinExistence type="predicted"/>
<accession>A0ABP1Z2H7</accession>
<name>A0ABP1Z2H7_THIA3</name>
<sequence length="74" mass="7985">MHGLGVVRAVARHGGGPVVRRPADFNPGLPRAFGEPASARKQINRFHVLCPVFFAALAAQYKSQAPGPSVCWQY</sequence>
<protein>
    <submittedName>
        <fullName evidence="1">Uncharacterized protein</fullName>
    </submittedName>
</protein>
<dbReference type="EMBL" id="CTRI01000013">
    <property type="protein sequence ID" value="CQR32722.1"/>
    <property type="molecule type" value="Genomic_DNA"/>
</dbReference>
<keyword evidence="2" id="KW-1185">Reference proteome</keyword>
<evidence type="ECO:0000313" key="1">
    <source>
        <dbReference type="EMBL" id="CQR32722.1"/>
    </source>
</evidence>
<dbReference type="Proteomes" id="UP000078599">
    <property type="component" value="Unassembled WGS sequence"/>
</dbReference>
<evidence type="ECO:0000313" key="2">
    <source>
        <dbReference type="Proteomes" id="UP000078599"/>
    </source>
</evidence>